<dbReference type="AlphaFoldDB" id="A0A7F8RGN8"/>
<gene>
    <name evidence="9" type="primary">LOC115943555</name>
</gene>
<dbReference type="InterPro" id="IPR050912">
    <property type="entry name" value="LOX-like_protein"/>
</dbReference>
<dbReference type="PANTHER" id="PTHR45817">
    <property type="entry name" value="LYSYL OXIDASE-LIKE-RELATED"/>
    <property type="match status" value="1"/>
</dbReference>
<evidence type="ECO:0000313" key="8">
    <source>
        <dbReference type="Proteomes" id="UP000245341"/>
    </source>
</evidence>
<dbReference type="RefSeq" id="XP_030892361.1">
    <property type="nucleotide sequence ID" value="XM_031036501.1"/>
</dbReference>
<dbReference type="Proteomes" id="UP000245341">
    <property type="component" value="Unplaced"/>
</dbReference>
<feature type="domain" description="SRCR" evidence="7">
    <location>
        <begin position="91"/>
        <end position="149"/>
    </location>
</feature>
<accession>A0A7F8RGN8</accession>
<dbReference type="FunFam" id="3.10.250.10:FF:000001">
    <property type="entry name" value="Lysyl oxidase 4 isoform X1"/>
    <property type="match status" value="1"/>
</dbReference>
<sequence length="207" mass="22035">MTPWSPAPSPPCRMFAARKKQRYWPFSMDCRGTEAHISSCKLGTQVLLDPVKNVTCENGLPAVVSCVPGQVFSPDGPSRFRKAYKPEQPLVRLRGGANIGEGRVEVLKNGEWGTVCDDKWDLVSASVVCRELGFGSAREAITGSQLGQGKAWGGVLCLFTGSTAWGAQARRAGFGLCGVFLLCLLPPVAAALFENAGPLPAVRAARA</sequence>
<comment type="subunit">
    <text evidence="5">Component of some chromatin repressor complex. Interacts with SNAI1. Interacts with TAF10. Interacts with HSPA5. Interacts with EFEMP2.</text>
</comment>
<dbReference type="GO" id="GO:0005615">
    <property type="term" value="C:extracellular space"/>
    <property type="evidence" value="ECO:0007669"/>
    <property type="project" value="TreeGrafter"/>
</dbReference>
<evidence type="ECO:0000313" key="9">
    <source>
        <dbReference type="RefSeq" id="XP_030892361.1"/>
    </source>
</evidence>
<evidence type="ECO:0000259" key="7">
    <source>
        <dbReference type="PROSITE" id="PS50287"/>
    </source>
</evidence>
<dbReference type="SMART" id="SM00202">
    <property type="entry name" value="SR"/>
    <property type="match status" value="1"/>
</dbReference>
<evidence type="ECO:0000256" key="4">
    <source>
        <dbReference type="ARBA" id="ARBA00042423"/>
    </source>
</evidence>
<dbReference type="InterPro" id="IPR001190">
    <property type="entry name" value="SRCR"/>
</dbReference>
<keyword evidence="2" id="KW-1015">Disulfide bond</keyword>
<dbReference type="GeneID" id="115943555"/>
<keyword evidence="8" id="KW-1185">Reference proteome</keyword>
<reference evidence="9" key="1">
    <citation type="submission" date="2025-08" db="UniProtKB">
        <authorList>
            <consortium name="RefSeq"/>
        </authorList>
    </citation>
    <scope>IDENTIFICATION</scope>
    <source>
        <tissue evidence="9">Liver</tissue>
    </source>
</reference>
<dbReference type="PRINTS" id="PR00258">
    <property type="entry name" value="SPERACTRCPTR"/>
</dbReference>
<evidence type="ECO:0000256" key="2">
    <source>
        <dbReference type="ARBA" id="ARBA00023157"/>
    </source>
</evidence>
<organism evidence="8 9">
    <name type="scientific">Leptonychotes weddellii</name>
    <name type="common">Weddell seal</name>
    <name type="synonym">Otaria weddellii</name>
    <dbReference type="NCBI Taxonomy" id="9713"/>
    <lineage>
        <taxon>Eukaryota</taxon>
        <taxon>Metazoa</taxon>
        <taxon>Chordata</taxon>
        <taxon>Craniata</taxon>
        <taxon>Vertebrata</taxon>
        <taxon>Euteleostomi</taxon>
        <taxon>Mammalia</taxon>
        <taxon>Eutheria</taxon>
        <taxon>Laurasiatheria</taxon>
        <taxon>Carnivora</taxon>
        <taxon>Caniformia</taxon>
        <taxon>Pinnipedia</taxon>
        <taxon>Phocidae</taxon>
        <taxon>Monachinae</taxon>
        <taxon>Lobodontini</taxon>
        <taxon>Leptonychotes</taxon>
    </lineage>
</organism>
<protein>
    <recommendedName>
        <fullName evidence="3">Lysyl oxidase homolog 2</fullName>
    </recommendedName>
    <alternativeName>
        <fullName evidence="4">Lysyl oxidase-like protein 2</fullName>
    </alternativeName>
</protein>
<comment type="caution">
    <text evidence="6">Lacks conserved residue(s) required for the propagation of feature annotation.</text>
</comment>
<dbReference type="GO" id="GO:0004720">
    <property type="term" value="F:protein-lysine 6-oxidase activity"/>
    <property type="evidence" value="ECO:0007669"/>
    <property type="project" value="TreeGrafter"/>
</dbReference>
<proteinExistence type="predicted"/>
<dbReference type="OrthoDB" id="547291at2759"/>
<dbReference type="SUPFAM" id="SSF56487">
    <property type="entry name" value="SRCR-like"/>
    <property type="match status" value="2"/>
</dbReference>
<dbReference type="KEGG" id="lww:115943555"/>
<evidence type="ECO:0000256" key="6">
    <source>
        <dbReference type="PROSITE-ProRule" id="PRU00196"/>
    </source>
</evidence>
<evidence type="ECO:0000256" key="3">
    <source>
        <dbReference type="ARBA" id="ARBA00039813"/>
    </source>
</evidence>
<dbReference type="GO" id="GO:0016020">
    <property type="term" value="C:membrane"/>
    <property type="evidence" value="ECO:0007669"/>
    <property type="project" value="InterPro"/>
</dbReference>
<dbReference type="Pfam" id="PF00530">
    <property type="entry name" value="SRCR"/>
    <property type="match status" value="1"/>
</dbReference>
<evidence type="ECO:0000256" key="1">
    <source>
        <dbReference type="ARBA" id="ARBA00022729"/>
    </source>
</evidence>
<name>A0A7F8RGN8_LEPWE</name>
<dbReference type="Gene3D" id="3.10.250.10">
    <property type="entry name" value="SRCR-like domain"/>
    <property type="match status" value="1"/>
</dbReference>
<dbReference type="PROSITE" id="PS00420">
    <property type="entry name" value="SRCR_1"/>
    <property type="match status" value="1"/>
</dbReference>
<dbReference type="InterPro" id="IPR036772">
    <property type="entry name" value="SRCR-like_dom_sf"/>
</dbReference>
<dbReference type="PROSITE" id="PS50287">
    <property type="entry name" value="SRCR_2"/>
    <property type="match status" value="1"/>
</dbReference>
<keyword evidence="1" id="KW-0732">Signal</keyword>
<evidence type="ECO:0000256" key="5">
    <source>
        <dbReference type="ARBA" id="ARBA00046895"/>
    </source>
</evidence>
<dbReference type="PANTHER" id="PTHR45817:SF1">
    <property type="entry name" value="LYSYL OXIDASE HOMOLOG 2"/>
    <property type="match status" value="1"/>
</dbReference>
<dbReference type="GO" id="GO:0030199">
    <property type="term" value="P:collagen fibril organization"/>
    <property type="evidence" value="ECO:0007669"/>
    <property type="project" value="TreeGrafter"/>
</dbReference>